<reference evidence="1 2" key="1">
    <citation type="submission" date="2017-02" db="EMBL/GenBank/DDBJ databases">
        <title>The new phylogeny of genus Mycobacterium.</title>
        <authorList>
            <person name="Tortoli E."/>
            <person name="Trovato A."/>
            <person name="Cirillo D.M."/>
        </authorList>
    </citation>
    <scope>NUCLEOTIDE SEQUENCE [LARGE SCALE GENOMIC DNA]</scope>
    <source>
        <strain evidence="1 2">CCUG 56329</strain>
    </source>
</reference>
<dbReference type="Proteomes" id="UP000192847">
    <property type="component" value="Unassembled WGS sequence"/>
</dbReference>
<dbReference type="SUPFAM" id="SSF53335">
    <property type="entry name" value="S-adenosyl-L-methionine-dependent methyltransferases"/>
    <property type="match status" value="1"/>
</dbReference>
<evidence type="ECO:0000313" key="1">
    <source>
        <dbReference type="EMBL" id="ORB78434.1"/>
    </source>
</evidence>
<evidence type="ECO:0000313" key="2">
    <source>
        <dbReference type="Proteomes" id="UP000192847"/>
    </source>
</evidence>
<organism evidence="1 2">
    <name type="scientific">Mycobacterium timonense</name>
    <dbReference type="NCBI Taxonomy" id="701043"/>
    <lineage>
        <taxon>Bacteria</taxon>
        <taxon>Bacillati</taxon>
        <taxon>Actinomycetota</taxon>
        <taxon>Actinomycetes</taxon>
        <taxon>Mycobacteriales</taxon>
        <taxon>Mycobacteriaceae</taxon>
        <taxon>Mycobacterium</taxon>
        <taxon>Mycobacterium avium complex (MAC)</taxon>
    </lineage>
</organism>
<dbReference type="PANTHER" id="PTHR40036">
    <property type="entry name" value="MACROCIN O-METHYLTRANSFERASE"/>
    <property type="match status" value="1"/>
</dbReference>
<proteinExistence type="predicted"/>
<comment type="caution">
    <text evidence="1">The sequence shown here is derived from an EMBL/GenBank/DDBJ whole genome shotgun (WGS) entry which is preliminary data.</text>
</comment>
<dbReference type="Gene3D" id="3.40.50.150">
    <property type="entry name" value="Vaccinia Virus protein VP39"/>
    <property type="match status" value="1"/>
</dbReference>
<dbReference type="InterPro" id="IPR008884">
    <property type="entry name" value="TylF_MeTrfase"/>
</dbReference>
<gene>
    <name evidence="1" type="ORF">BST46_19330</name>
</gene>
<dbReference type="Pfam" id="PF05711">
    <property type="entry name" value="TylF"/>
    <property type="match status" value="1"/>
</dbReference>
<sequence length="221" mass="24408">MLADLRDALAAHRLAQQIRRDRLTYLTHERLASLRRAAHDVGTVPGAVVECGVALGGSGIWLASLLKDREYHGYDVFDQIPPPGPQDPAKAHERYAVIASGKSKGLGEDTYYGYLGDLLDRVSASFASYNLTPHLHKGLFEDSLHPEWPIALAHIDCDWYEPVSVCLQRITPWLACGARVIIDDYFDYGGSQKAVDEHLAGNPGFSRLRNAGHLVLGYTTR</sequence>
<dbReference type="RefSeq" id="WP_062890910.1">
    <property type="nucleotide sequence ID" value="NZ_MVIL01000077.1"/>
</dbReference>
<dbReference type="EMBL" id="MVIL01000077">
    <property type="protein sequence ID" value="ORB78434.1"/>
    <property type="molecule type" value="Genomic_DNA"/>
</dbReference>
<keyword evidence="2" id="KW-1185">Reference proteome</keyword>
<accession>A0ABX3THZ1</accession>
<dbReference type="PANTHER" id="PTHR40036:SF1">
    <property type="entry name" value="MACROCIN O-METHYLTRANSFERASE"/>
    <property type="match status" value="1"/>
</dbReference>
<protein>
    <submittedName>
        <fullName evidence="1">Asparagine synthase</fullName>
    </submittedName>
</protein>
<dbReference type="InterPro" id="IPR029063">
    <property type="entry name" value="SAM-dependent_MTases_sf"/>
</dbReference>
<name>A0ABX3THZ1_9MYCO</name>